<evidence type="ECO:0000313" key="1">
    <source>
        <dbReference type="EMBL" id="KAI8428039.1"/>
    </source>
</evidence>
<proteinExistence type="predicted"/>
<reference evidence="1 2" key="1">
    <citation type="journal article" date="2022" name="Genome Biol. Evol.">
        <title>The Spruce Budworm Genome: Reconstructing the Evolutionary History of Antifreeze Proteins.</title>
        <authorList>
            <person name="Beliveau C."/>
            <person name="Gagne P."/>
            <person name="Picq S."/>
            <person name="Vernygora O."/>
            <person name="Keeling C.I."/>
            <person name="Pinkney K."/>
            <person name="Doucet D."/>
            <person name="Wen F."/>
            <person name="Johnston J.S."/>
            <person name="Maaroufi H."/>
            <person name="Boyle B."/>
            <person name="Laroche J."/>
            <person name="Dewar K."/>
            <person name="Juretic N."/>
            <person name="Blackburn G."/>
            <person name="Nisole A."/>
            <person name="Brunet B."/>
            <person name="Brandao M."/>
            <person name="Lumley L."/>
            <person name="Duan J."/>
            <person name="Quan G."/>
            <person name="Lucarotti C.J."/>
            <person name="Roe A.D."/>
            <person name="Sperling F.A.H."/>
            <person name="Levesque R.C."/>
            <person name="Cusson M."/>
        </authorList>
    </citation>
    <scope>NUCLEOTIDE SEQUENCE [LARGE SCALE GENOMIC DNA]</scope>
    <source>
        <strain evidence="1">Glfc:IPQL:Cfum</strain>
    </source>
</reference>
<accession>A0ACC0JV71</accession>
<keyword evidence="2" id="KW-1185">Reference proteome</keyword>
<gene>
    <name evidence="1" type="ORF">MSG28_002333</name>
</gene>
<dbReference type="Proteomes" id="UP001064048">
    <property type="component" value="Chromosome 3"/>
</dbReference>
<name>A0ACC0JV71_CHOFU</name>
<comment type="caution">
    <text evidence="1">The sequence shown here is derived from an EMBL/GenBank/DDBJ whole genome shotgun (WGS) entry which is preliminary data.</text>
</comment>
<evidence type="ECO:0000313" key="2">
    <source>
        <dbReference type="Proteomes" id="UP001064048"/>
    </source>
</evidence>
<protein>
    <submittedName>
        <fullName evidence="1">Uncharacterized protein</fullName>
    </submittedName>
</protein>
<organism evidence="1 2">
    <name type="scientific">Choristoneura fumiferana</name>
    <name type="common">Spruce budworm moth</name>
    <name type="synonym">Archips fumiferana</name>
    <dbReference type="NCBI Taxonomy" id="7141"/>
    <lineage>
        <taxon>Eukaryota</taxon>
        <taxon>Metazoa</taxon>
        <taxon>Ecdysozoa</taxon>
        <taxon>Arthropoda</taxon>
        <taxon>Hexapoda</taxon>
        <taxon>Insecta</taxon>
        <taxon>Pterygota</taxon>
        <taxon>Neoptera</taxon>
        <taxon>Endopterygota</taxon>
        <taxon>Lepidoptera</taxon>
        <taxon>Glossata</taxon>
        <taxon>Ditrysia</taxon>
        <taxon>Tortricoidea</taxon>
        <taxon>Tortricidae</taxon>
        <taxon>Tortricinae</taxon>
        <taxon>Choristoneura</taxon>
    </lineage>
</organism>
<sequence>MLFFIALSLSKEVFIQLYPYITMLKFEIVSSRISTGSENEKKFVAYMLQVRQDSTESNVSDPDPANVERRYTHFLDLYNGLKKDFPALLVNISFPRKMMVGNFDPSLISTRCAAFESLLELIAGESRLRDSQAAIAFFQDAELADARRLINEGQFDQALFILETSFRLLNKVYTDRSRAVLSALCRVVACAGVSGGTLAGPVERWAQLALKRYEAVSDSDLLLIYIPLLHTCISIWETLGRDKSKLVQELNDLRKRGMKVDSVPSLMEAVDSLQTVI</sequence>
<dbReference type="EMBL" id="CM046103">
    <property type="protein sequence ID" value="KAI8428039.1"/>
    <property type="molecule type" value="Genomic_DNA"/>
</dbReference>